<protein>
    <recommendedName>
        <fullName evidence="4">Bulb-type lectin domain-containing protein</fullName>
    </recommendedName>
</protein>
<evidence type="ECO:0000313" key="5">
    <source>
        <dbReference type="EMBL" id="KAK9279150.1"/>
    </source>
</evidence>
<dbReference type="Gene3D" id="2.90.10.10">
    <property type="entry name" value="Bulb-type lectin domain"/>
    <property type="match status" value="1"/>
</dbReference>
<gene>
    <name evidence="5" type="ORF">L1049_012827</name>
</gene>
<evidence type="ECO:0000256" key="2">
    <source>
        <dbReference type="ARBA" id="ARBA00022734"/>
    </source>
</evidence>
<dbReference type="Proteomes" id="UP001415857">
    <property type="component" value="Unassembled WGS sequence"/>
</dbReference>
<reference evidence="5 6" key="1">
    <citation type="journal article" date="2024" name="Plant J.">
        <title>Genome sequences and population genomics reveal climatic adaptation and genomic divergence between two closely related sweetgum species.</title>
        <authorList>
            <person name="Xu W.Q."/>
            <person name="Ren C.Q."/>
            <person name="Zhang X.Y."/>
            <person name="Comes H.P."/>
            <person name="Liu X.H."/>
            <person name="Li Y.G."/>
            <person name="Kettle C.J."/>
            <person name="Jalonen R."/>
            <person name="Gaisberger H."/>
            <person name="Ma Y.Z."/>
            <person name="Qiu Y.X."/>
        </authorList>
    </citation>
    <scope>NUCLEOTIDE SEQUENCE [LARGE SCALE GENOMIC DNA]</scope>
    <source>
        <strain evidence="5">Hangzhou</strain>
    </source>
</reference>
<comment type="caution">
    <text evidence="5">The sequence shown here is derived from an EMBL/GenBank/DDBJ whole genome shotgun (WGS) entry which is preliminary data.</text>
</comment>
<dbReference type="Pfam" id="PF01453">
    <property type="entry name" value="B_lectin"/>
    <property type="match status" value="1"/>
</dbReference>
<evidence type="ECO:0000259" key="4">
    <source>
        <dbReference type="PROSITE" id="PS50927"/>
    </source>
</evidence>
<dbReference type="PROSITE" id="PS50927">
    <property type="entry name" value="BULB_LECTIN"/>
    <property type="match status" value="1"/>
</dbReference>
<dbReference type="PANTHER" id="PTHR47976:SF1">
    <property type="entry name" value="G-TYPE LECTIN S-RECEPTOR-LIKE SERINE_THREONINE-PROTEIN KINASE SD2-5"/>
    <property type="match status" value="1"/>
</dbReference>
<name>A0AAP0RK55_LIQFO</name>
<evidence type="ECO:0000313" key="6">
    <source>
        <dbReference type="Proteomes" id="UP001415857"/>
    </source>
</evidence>
<dbReference type="InterPro" id="IPR036426">
    <property type="entry name" value="Bulb-type_lectin_dom_sf"/>
</dbReference>
<keyword evidence="1" id="KW-0732">Signal</keyword>
<dbReference type="CDD" id="cd00028">
    <property type="entry name" value="B_lectin"/>
    <property type="match status" value="1"/>
</dbReference>
<dbReference type="SUPFAM" id="SSF51110">
    <property type="entry name" value="alpha-D-mannose-specific plant lectins"/>
    <property type="match status" value="1"/>
</dbReference>
<dbReference type="InterPro" id="IPR001480">
    <property type="entry name" value="Bulb-type_lectin_dom"/>
</dbReference>
<proteinExistence type="predicted"/>
<accession>A0AAP0RK55</accession>
<keyword evidence="6" id="KW-1185">Reference proteome</keyword>
<evidence type="ECO:0000256" key="1">
    <source>
        <dbReference type="ARBA" id="ARBA00022729"/>
    </source>
</evidence>
<organism evidence="5 6">
    <name type="scientific">Liquidambar formosana</name>
    <name type="common">Formosan gum</name>
    <dbReference type="NCBI Taxonomy" id="63359"/>
    <lineage>
        <taxon>Eukaryota</taxon>
        <taxon>Viridiplantae</taxon>
        <taxon>Streptophyta</taxon>
        <taxon>Embryophyta</taxon>
        <taxon>Tracheophyta</taxon>
        <taxon>Spermatophyta</taxon>
        <taxon>Magnoliopsida</taxon>
        <taxon>eudicotyledons</taxon>
        <taxon>Gunneridae</taxon>
        <taxon>Pentapetalae</taxon>
        <taxon>Saxifragales</taxon>
        <taxon>Altingiaceae</taxon>
        <taxon>Liquidambar</taxon>
    </lineage>
</organism>
<keyword evidence="2" id="KW-0430">Lectin</keyword>
<dbReference type="SMART" id="SM00108">
    <property type="entry name" value="B_lectin"/>
    <property type="match status" value="1"/>
</dbReference>
<dbReference type="AlphaFoldDB" id="A0AAP0RK55"/>
<dbReference type="InterPro" id="IPR051343">
    <property type="entry name" value="G-type_lectin_kinases/EP1-like"/>
</dbReference>
<dbReference type="EMBL" id="JBBPBK010000008">
    <property type="protein sequence ID" value="KAK9279150.1"/>
    <property type="molecule type" value="Genomic_DNA"/>
</dbReference>
<feature type="domain" description="Bulb-type lectin" evidence="4">
    <location>
        <begin position="167"/>
        <end position="284"/>
    </location>
</feature>
<evidence type="ECO:0000256" key="3">
    <source>
        <dbReference type="ARBA" id="ARBA00023180"/>
    </source>
</evidence>
<keyword evidence="3" id="KW-0325">Glycoprotein</keyword>
<sequence length="630" mass="68586">MESNLKEVAETALADVCEYRNALLLEADELKEESIAQDRSSNEGERQTPSFPYYKMNVRGWCMEWIMKGCFIAGFVKKGPAGAKRRGDGSYGFWGSYMYVEMFSVWQGKEVLEDVVLYRAADALEKRVAMETWGFIHFMVSMCFSVLLLSETCMASIQSIGKINPGFQGSQMTYIDNNGLFLVSNNSHFAFGFTTTTQDVTLFLLVVIHMDSKTTVWTANRGSPIQNSDNFMFDESGNAFLESGASVVWSTNTTGKGVSAMELQDSGNLVLLGNDSRAIWQTFSNPTDTLLSNQDFVEGMKLVSNPSPNNLSYFLEIKSGDMILYAGFQTPQAYWSMGKENRRTINQDGGVVSLASLNANSWRFYDSTKVLLWQFIFSDNSDSNATWVAVLGSDGFITFNNLQNGGTSVASPNKIPDNPCGTPEPCDAYYVCSGNTRCQCPSVLSSASCKTGIVSPCDPSKGSTELVNAGDGLNYFALGFVPPSAKADLNGCKASCVGNCSCLALFFENSSGNCFLFDQIGSLQSPDKGSDFVSYIKISSNGSNSMSPGGSSQKHFPLVLIIAISTEDMHLRPSMTKVVQMLEGTCAVPQPPTSSELESYLKSITEEGTSQTSYCNSNAHLSAVQLSGPR</sequence>
<dbReference type="GO" id="GO:0030246">
    <property type="term" value="F:carbohydrate binding"/>
    <property type="evidence" value="ECO:0007669"/>
    <property type="project" value="UniProtKB-KW"/>
</dbReference>
<dbReference type="PANTHER" id="PTHR47976">
    <property type="entry name" value="G-TYPE LECTIN S-RECEPTOR-LIKE SERINE/THREONINE-PROTEIN KINASE SD2-5"/>
    <property type="match status" value="1"/>
</dbReference>
<dbReference type="FunFam" id="2.90.10.10:FF:000008">
    <property type="entry name" value="Serine/threonine-protein kinase"/>
    <property type="match status" value="1"/>
</dbReference>